<dbReference type="Pfam" id="PF03073">
    <property type="entry name" value="TspO_MBR"/>
    <property type="match status" value="1"/>
</dbReference>
<feature type="transmembrane region" description="Helical" evidence="6">
    <location>
        <begin position="129"/>
        <end position="149"/>
    </location>
</feature>
<organism evidence="7 8">
    <name type="scientific">Nitratireductor aquimarinus</name>
    <dbReference type="NCBI Taxonomy" id="889300"/>
    <lineage>
        <taxon>Bacteria</taxon>
        <taxon>Pseudomonadati</taxon>
        <taxon>Pseudomonadota</taxon>
        <taxon>Alphaproteobacteria</taxon>
        <taxon>Hyphomicrobiales</taxon>
        <taxon>Phyllobacteriaceae</taxon>
        <taxon>Nitratireductor</taxon>
    </lineage>
</organism>
<dbReference type="PANTHER" id="PTHR10057">
    <property type="entry name" value="PERIPHERAL-TYPE BENZODIAZEPINE RECEPTOR"/>
    <property type="match status" value="1"/>
</dbReference>
<dbReference type="EMBL" id="JAWLIP010000004">
    <property type="protein sequence ID" value="MDV6226560.1"/>
    <property type="molecule type" value="Genomic_DNA"/>
</dbReference>
<reference evidence="7 8" key="1">
    <citation type="submission" date="2023-10" db="EMBL/GenBank/DDBJ databases">
        <authorList>
            <person name="Venkata Ramana C."/>
            <person name="Sasikala C."/>
            <person name="Dhurka M."/>
        </authorList>
    </citation>
    <scope>NUCLEOTIDE SEQUENCE [LARGE SCALE GENOMIC DNA]</scope>
    <source>
        <strain evidence="7 8">KCTC 32151</strain>
    </source>
</reference>
<evidence type="ECO:0000256" key="3">
    <source>
        <dbReference type="ARBA" id="ARBA00022692"/>
    </source>
</evidence>
<comment type="subcellular location">
    <subcellularLocation>
        <location evidence="1">Membrane</location>
        <topology evidence="1">Multi-pass membrane protein</topology>
    </subcellularLocation>
</comment>
<evidence type="ECO:0000313" key="7">
    <source>
        <dbReference type="EMBL" id="MDV6226560.1"/>
    </source>
</evidence>
<dbReference type="RefSeq" id="WP_113154988.1">
    <property type="nucleotide sequence ID" value="NZ_CP177239.1"/>
</dbReference>
<keyword evidence="8" id="KW-1185">Reference proteome</keyword>
<evidence type="ECO:0000256" key="5">
    <source>
        <dbReference type="ARBA" id="ARBA00023136"/>
    </source>
</evidence>
<keyword evidence="4 6" id="KW-1133">Transmembrane helix</keyword>
<dbReference type="PIRSF" id="PIRSF005859">
    <property type="entry name" value="PBR"/>
    <property type="match status" value="1"/>
</dbReference>
<keyword evidence="3 6" id="KW-0812">Transmembrane</keyword>
<feature type="transmembrane region" description="Helical" evidence="6">
    <location>
        <begin position="44"/>
        <end position="64"/>
    </location>
</feature>
<evidence type="ECO:0000313" key="8">
    <source>
        <dbReference type="Proteomes" id="UP001185659"/>
    </source>
</evidence>
<dbReference type="CDD" id="cd15904">
    <property type="entry name" value="TSPO_MBR"/>
    <property type="match status" value="1"/>
</dbReference>
<evidence type="ECO:0000256" key="6">
    <source>
        <dbReference type="SAM" id="Phobius"/>
    </source>
</evidence>
<dbReference type="Gene3D" id="1.20.1260.100">
    <property type="entry name" value="TspO/MBR protein"/>
    <property type="match status" value="1"/>
</dbReference>
<gene>
    <name evidence="7" type="ORF">R2G56_09730</name>
</gene>
<protein>
    <submittedName>
        <fullName evidence="7">TspO/MBR family protein</fullName>
    </submittedName>
</protein>
<dbReference type="PANTHER" id="PTHR10057:SF0">
    <property type="entry name" value="TRANSLOCATOR PROTEIN"/>
    <property type="match status" value="1"/>
</dbReference>
<name>A0ABU4AJY9_9HYPH</name>
<dbReference type="Proteomes" id="UP001185659">
    <property type="component" value="Unassembled WGS sequence"/>
</dbReference>
<sequence>MPIIRVLPVFLLLVVGAGLAIGYITAPGPWYAALAKPAFNPPNWVFAPVWTILYVLIAVAGARTWQRARHGMAMRLWWLQLVLNFAWSPAFFVLHQVGLALLIILLLAATITAFIAASWRSDRASALMFLPYAAWVFFAALLNGAILSLN</sequence>
<evidence type="ECO:0000256" key="2">
    <source>
        <dbReference type="ARBA" id="ARBA00007524"/>
    </source>
</evidence>
<comment type="similarity">
    <text evidence="2">Belongs to the TspO/BZRP family.</text>
</comment>
<comment type="caution">
    <text evidence="7">The sequence shown here is derived from an EMBL/GenBank/DDBJ whole genome shotgun (WGS) entry which is preliminary data.</text>
</comment>
<evidence type="ECO:0000256" key="1">
    <source>
        <dbReference type="ARBA" id="ARBA00004141"/>
    </source>
</evidence>
<proteinExistence type="inferred from homology"/>
<feature type="transmembrane region" description="Helical" evidence="6">
    <location>
        <begin position="99"/>
        <end position="117"/>
    </location>
</feature>
<evidence type="ECO:0000256" key="4">
    <source>
        <dbReference type="ARBA" id="ARBA00022989"/>
    </source>
</evidence>
<dbReference type="InterPro" id="IPR038330">
    <property type="entry name" value="TspO/MBR-related_sf"/>
</dbReference>
<feature type="transmembrane region" description="Helical" evidence="6">
    <location>
        <begin position="76"/>
        <end position="93"/>
    </location>
</feature>
<accession>A0ABU4AJY9</accession>
<keyword evidence="5 6" id="KW-0472">Membrane</keyword>
<dbReference type="InterPro" id="IPR004307">
    <property type="entry name" value="TspO_MBR"/>
</dbReference>